<feature type="transmembrane region" description="Helical" evidence="6">
    <location>
        <begin position="229"/>
        <end position="248"/>
    </location>
</feature>
<feature type="transmembrane region" description="Helical" evidence="6">
    <location>
        <begin position="53"/>
        <end position="74"/>
    </location>
</feature>
<dbReference type="InterPro" id="IPR011701">
    <property type="entry name" value="MFS"/>
</dbReference>
<feature type="transmembrane region" description="Helical" evidence="6">
    <location>
        <begin position="462"/>
        <end position="480"/>
    </location>
</feature>
<dbReference type="GeneID" id="66975683"/>
<dbReference type="RefSeq" id="WP_039329345.1">
    <property type="nucleotide sequence ID" value="NZ_CP013690.1"/>
</dbReference>
<evidence type="ECO:0000313" key="7">
    <source>
        <dbReference type="EMBL" id="ALU27060.1"/>
    </source>
</evidence>
<dbReference type="GO" id="GO:0022857">
    <property type="term" value="F:transmembrane transporter activity"/>
    <property type="evidence" value="ECO:0007669"/>
    <property type="project" value="InterPro"/>
</dbReference>
<evidence type="ECO:0000256" key="1">
    <source>
        <dbReference type="ARBA" id="ARBA00004429"/>
    </source>
</evidence>
<evidence type="ECO:0000313" key="8">
    <source>
        <dbReference type="Proteomes" id="UP000069030"/>
    </source>
</evidence>
<dbReference type="InterPro" id="IPR050375">
    <property type="entry name" value="MFS_TsgA-like"/>
</dbReference>
<keyword evidence="5 6" id="KW-0472">Membrane</keyword>
<keyword evidence="2" id="KW-1003">Cell membrane</keyword>
<feature type="transmembrane region" description="Helical" evidence="6">
    <location>
        <begin position="548"/>
        <end position="566"/>
    </location>
</feature>
<organism evidence="7 8">
    <name type="scientific">Myroides odoratimimus</name>
    <dbReference type="NCBI Taxonomy" id="76832"/>
    <lineage>
        <taxon>Bacteria</taxon>
        <taxon>Pseudomonadati</taxon>
        <taxon>Bacteroidota</taxon>
        <taxon>Flavobacteriia</taxon>
        <taxon>Flavobacteriales</taxon>
        <taxon>Flavobacteriaceae</taxon>
        <taxon>Myroides</taxon>
    </lineage>
</organism>
<reference evidence="7 8" key="1">
    <citation type="journal article" date="2016" name="J. Zhejiang Univ. Sci. B">
        <title>Antibiotic resistance mechanisms of Myroides sp.</title>
        <authorList>
            <person name="Hu S."/>
            <person name="Yuan S."/>
            <person name="Qu H."/>
            <person name="Jiang T."/>
            <person name="Zhou Y."/>
            <person name="Wang M."/>
            <person name="Ming D."/>
        </authorList>
    </citation>
    <scope>NUCLEOTIDE SEQUENCE [LARGE SCALE GENOMIC DNA]</scope>
    <source>
        <strain evidence="7 8">PR63039</strain>
    </source>
</reference>
<dbReference type="InterPro" id="IPR036259">
    <property type="entry name" value="MFS_trans_sf"/>
</dbReference>
<keyword evidence="7" id="KW-0762">Sugar transport</keyword>
<keyword evidence="4 6" id="KW-1133">Transmembrane helix</keyword>
<evidence type="ECO:0000256" key="6">
    <source>
        <dbReference type="SAM" id="Phobius"/>
    </source>
</evidence>
<feature type="transmembrane region" description="Helical" evidence="6">
    <location>
        <begin position="383"/>
        <end position="404"/>
    </location>
</feature>
<comment type="subcellular location">
    <subcellularLocation>
        <location evidence="1">Cell inner membrane</location>
        <topology evidence="1">Multi-pass membrane protein</topology>
    </subcellularLocation>
</comment>
<dbReference type="KEGG" id="mod:AS202_13255"/>
<feature type="transmembrane region" description="Helical" evidence="6">
    <location>
        <begin position="191"/>
        <end position="208"/>
    </location>
</feature>
<sequence>MNNSTVKTNYPALYTLVTVFFFWGFFGAGNSIFIPFCKAYFHLDQFQSQLIDFAFYTAYYSGALILFILSTIKGKDLVTSYGYKKSIVFGLLFSAIGAGLMIWAVNVNIYTALLIGLFVVALGFSLQQIAANPLVISVGDPKTGTSRVSLGGAVNSLGGTIGPLLMAFALFGSTVALTDDQIQHLSLSSMTMLYAGVGALFVIAAMLFRFSKKIPDGVRIEPMEPAKKAIGTLVTMTLLLIMIYIPVFNTYSQSANEPVELLVKEKEVLSNKEVEASQLVEKEKAITFLDTQIVEIKEGLDNKRIMLLSAALVVIGGSIGFAYRSSRRNQQGWGAMQYPQLLLGMFGIFAYVGVEVSIGSNLGELLKLEEFGNLQSSQITPYISMYWGSLMIGRWAGAVSVFNLSKGKQLLAMIVVPFLAYFAVLGANYLAGNDVTPLYYYSVCVVLQIVLTYWAKNKSARTLMLFSLFGLLAMLVGLFSTGMIAIYAFLAGGLACSVLWPAIFNIAIIGLGKYTAQGSSLLIMMILGGGIIPPIQGKVADILGIHQSYIVSLLCFAYLLAFGIVAKKVLSKQNIQIDDIN</sequence>
<dbReference type="PANTHER" id="PTHR43702">
    <property type="entry name" value="L-FUCOSE-PROTON SYMPORTER"/>
    <property type="match status" value="1"/>
</dbReference>
<feature type="transmembrane region" description="Helical" evidence="6">
    <location>
        <begin position="411"/>
        <end position="432"/>
    </location>
</feature>
<dbReference type="EMBL" id="CP013690">
    <property type="protein sequence ID" value="ALU27060.1"/>
    <property type="molecule type" value="Genomic_DNA"/>
</dbReference>
<dbReference type="SUPFAM" id="SSF103473">
    <property type="entry name" value="MFS general substrate transporter"/>
    <property type="match status" value="1"/>
</dbReference>
<dbReference type="PANTHER" id="PTHR43702:SF3">
    <property type="entry name" value="PROTEIN TSGA"/>
    <property type="match status" value="1"/>
</dbReference>
<feature type="transmembrane region" description="Helical" evidence="6">
    <location>
        <begin position="148"/>
        <end position="171"/>
    </location>
</feature>
<evidence type="ECO:0000256" key="5">
    <source>
        <dbReference type="ARBA" id="ARBA00023136"/>
    </source>
</evidence>
<dbReference type="GO" id="GO:0005886">
    <property type="term" value="C:plasma membrane"/>
    <property type="evidence" value="ECO:0007669"/>
    <property type="project" value="UniProtKB-SubCell"/>
</dbReference>
<dbReference type="AlphaFoldDB" id="A0AAI8C6T4"/>
<feature type="transmembrane region" description="Helical" evidence="6">
    <location>
        <begin position="343"/>
        <end position="363"/>
    </location>
</feature>
<dbReference type="Proteomes" id="UP000069030">
    <property type="component" value="Chromosome"/>
</dbReference>
<evidence type="ECO:0000256" key="4">
    <source>
        <dbReference type="ARBA" id="ARBA00022989"/>
    </source>
</evidence>
<proteinExistence type="predicted"/>
<keyword evidence="3 6" id="KW-0812">Transmembrane</keyword>
<name>A0AAI8C6T4_9FLAO</name>
<dbReference type="Gene3D" id="1.20.1250.20">
    <property type="entry name" value="MFS general substrate transporter like domains"/>
    <property type="match status" value="2"/>
</dbReference>
<evidence type="ECO:0000256" key="3">
    <source>
        <dbReference type="ARBA" id="ARBA00022692"/>
    </source>
</evidence>
<feature type="transmembrane region" description="Helical" evidence="6">
    <location>
        <begin position="438"/>
        <end position="455"/>
    </location>
</feature>
<evidence type="ECO:0000256" key="2">
    <source>
        <dbReference type="ARBA" id="ARBA00022475"/>
    </source>
</evidence>
<protein>
    <submittedName>
        <fullName evidence="7">Glucose transporter</fullName>
    </submittedName>
</protein>
<accession>A0AAI8C6T4</accession>
<feature type="transmembrane region" description="Helical" evidence="6">
    <location>
        <begin position="486"/>
        <end position="511"/>
    </location>
</feature>
<gene>
    <name evidence="7" type="ORF">AS202_13255</name>
</gene>
<feature type="transmembrane region" description="Helical" evidence="6">
    <location>
        <begin position="518"/>
        <end position="536"/>
    </location>
</feature>
<feature type="transmembrane region" description="Helical" evidence="6">
    <location>
        <begin position="305"/>
        <end position="323"/>
    </location>
</feature>
<dbReference type="Pfam" id="PF07690">
    <property type="entry name" value="MFS_1"/>
    <property type="match status" value="1"/>
</dbReference>
<feature type="transmembrane region" description="Helical" evidence="6">
    <location>
        <begin position="12"/>
        <end position="33"/>
    </location>
</feature>
<keyword evidence="7" id="KW-0813">Transport</keyword>
<feature type="transmembrane region" description="Helical" evidence="6">
    <location>
        <begin position="86"/>
        <end position="105"/>
    </location>
</feature>
<feature type="transmembrane region" description="Helical" evidence="6">
    <location>
        <begin position="111"/>
        <end position="136"/>
    </location>
</feature>